<evidence type="ECO:0000313" key="2">
    <source>
        <dbReference type="EMBL" id="SEL41036.1"/>
    </source>
</evidence>
<feature type="transmembrane region" description="Helical" evidence="1">
    <location>
        <begin position="38"/>
        <end position="56"/>
    </location>
</feature>
<reference evidence="3" key="1">
    <citation type="submission" date="2016-10" db="EMBL/GenBank/DDBJ databases">
        <authorList>
            <person name="Varghese N."/>
            <person name="Submissions S."/>
        </authorList>
    </citation>
    <scope>NUCLEOTIDE SEQUENCE [LARGE SCALE GENOMIC DNA]</scope>
    <source>
        <strain evidence="3">Jip14</strain>
    </source>
</reference>
<keyword evidence="1" id="KW-1133">Transmembrane helix</keyword>
<dbReference type="RefSeq" id="WP_090606160.1">
    <property type="nucleotide sequence ID" value="NZ_FNZR01000005.1"/>
</dbReference>
<sequence length="283" mass="31460">MISQLDTSIIIGLAILSTALSFFSFYPVKGVGGKRWSLRNIFIITLLALNLLLLAFKGYLDKNAENEKAAREQQHRNEVLALNNEIISSQDEILSKLDSIGLGYDMIRNELYVVDRETVIRFATQAENLKNALNNMNPDSLLLRNDSVGIVYVTSKAPAVAIEPGNCETKYSTSFYSGGKLRIINQTGIPIEIVNATAAQYVYASGYSINMFLNAGQDGRTPLLHVSKRAQNEEYANTIMDYKLNIRSVPSDGSRAKYAEINAEVVACEENVLLLTENNVFFR</sequence>
<keyword evidence="3" id="KW-1185">Reference proteome</keyword>
<keyword evidence="1" id="KW-0812">Transmembrane</keyword>
<name>A0A1H7PZM1_9SPHI</name>
<accession>A0A1H7PZM1</accession>
<feature type="transmembrane region" description="Helical" evidence="1">
    <location>
        <begin position="7"/>
        <end position="26"/>
    </location>
</feature>
<keyword evidence="1" id="KW-0472">Membrane</keyword>
<protein>
    <submittedName>
        <fullName evidence="2">Uncharacterized protein</fullName>
    </submittedName>
</protein>
<dbReference type="AlphaFoldDB" id="A0A1H7PZM1"/>
<dbReference type="Proteomes" id="UP000198916">
    <property type="component" value="Unassembled WGS sequence"/>
</dbReference>
<dbReference type="EMBL" id="FNZR01000005">
    <property type="protein sequence ID" value="SEL41036.1"/>
    <property type="molecule type" value="Genomic_DNA"/>
</dbReference>
<proteinExistence type="predicted"/>
<evidence type="ECO:0000313" key="3">
    <source>
        <dbReference type="Proteomes" id="UP000198916"/>
    </source>
</evidence>
<gene>
    <name evidence="2" type="ORF">SAMN05421740_10590</name>
</gene>
<evidence type="ECO:0000256" key="1">
    <source>
        <dbReference type="SAM" id="Phobius"/>
    </source>
</evidence>
<organism evidence="2 3">
    <name type="scientific">Parapedobacter koreensis</name>
    <dbReference type="NCBI Taxonomy" id="332977"/>
    <lineage>
        <taxon>Bacteria</taxon>
        <taxon>Pseudomonadati</taxon>
        <taxon>Bacteroidota</taxon>
        <taxon>Sphingobacteriia</taxon>
        <taxon>Sphingobacteriales</taxon>
        <taxon>Sphingobacteriaceae</taxon>
        <taxon>Parapedobacter</taxon>
    </lineage>
</organism>